<dbReference type="STRING" id="1849047.A0A3D8S7H8"/>
<accession>A0A3D8S7H8</accession>
<gene>
    <name evidence="1" type="ORF">BP6252_03348</name>
</gene>
<dbReference type="EMBL" id="PDLM01000003">
    <property type="protein sequence ID" value="RDW82236.1"/>
    <property type="molecule type" value="Genomic_DNA"/>
</dbReference>
<comment type="caution">
    <text evidence="1">The sequence shown here is derived from an EMBL/GenBank/DDBJ whole genome shotgun (WGS) entry which is preliminary data.</text>
</comment>
<dbReference type="InterPro" id="IPR021276">
    <property type="entry name" value="DUF2855"/>
</dbReference>
<keyword evidence="2" id="KW-1185">Reference proteome</keyword>
<evidence type="ECO:0000313" key="1">
    <source>
        <dbReference type="EMBL" id="RDW82236.1"/>
    </source>
</evidence>
<dbReference type="Proteomes" id="UP000256645">
    <property type="component" value="Unassembled WGS sequence"/>
</dbReference>
<reference evidence="1 2" key="1">
    <citation type="journal article" date="2018" name="IMA Fungus">
        <title>IMA Genome-F 9: Draft genome sequence of Annulohypoxylon stygium, Aspergillus mulundensis, Berkeleyomyces basicola (syn. Thielaviopsis basicola), Ceratocystis smalleyi, two Cercospora beticola strains, Coleophoma cylindrospora, Fusarium fracticaudum, Phialophora cf. hyalina, and Morchella septimelata.</title>
        <authorList>
            <person name="Wingfield B.D."/>
            <person name="Bills G.F."/>
            <person name="Dong Y."/>
            <person name="Huang W."/>
            <person name="Nel W.J."/>
            <person name="Swalarsk-Parry B.S."/>
            <person name="Vaghefi N."/>
            <person name="Wilken P.M."/>
            <person name="An Z."/>
            <person name="de Beer Z.W."/>
            <person name="De Vos L."/>
            <person name="Chen L."/>
            <person name="Duong T.A."/>
            <person name="Gao Y."/>
            <person name="Hammerbacher A."/>
            <person name="Kikkert J.R."/>
            <person name="Li Y."/>
            <person name="Li H."/>
            <person name="Li K."/>
            <person name="Li Q."/>
            <person name="Liu X."/>
            <person name="Ma X."/>
            <person name="Naidoo K."/>
            <person name="Pethybridge S.J."/>
            <person name="Sun J."/>
            <person name="Steenkamp E.T."/>
            <person name="van der Nest M.A."/>
            <person name="van Wyk S."/>
            <person name="Wingfield M.J."/>
            <person name="Xiong C."/>
            <person name="Yue Q."/>
            <person name="Zhang X."/>
        </authorList>
    </citation>
    <scope>NUCLEOTIDE SEQUENCE [LARGE SCALE GENOMIC DNA]</scope>
    <source>
        <strain evidence="1 2">BP6252</strain>
    </source>
</reference>
<organism evidence="1 2">
    <name type="scientific">Coleophoma cylindrospora</name>
    <dbReference type="NCBI Taxonomy" id="1849047"/>
    <lineage>
        <taxon>Eukaryota</taxon>
        <taxon>Fungi</taxon>
        <taxon>Dikarya</taxon>
        <taxon>Ascomycota</taxon>
        <taxon>Pezizomycotina</taxon>
        <taxon>Leotiomycetes</taxon>
        <taxon>Helotiales</taxon>
        <taxon>Dermateaceae</taxon>
        <taxon>Coleophoma</taxon>
    </lineage>
</organism>
<proteinExistence type="predicted"/>
<dbReference type="Pfam" id="PF11017">
    <property type="entry name" value="DUF2855"/>
    <property type="match status" value="1"/>
</dbReference>
<dbReference type="OrthoDB" id="192702at2759"/>
<protein>
    <submittedName>
        <fullName evidence="1">Uncharacterized protein</fullName>
    </submittedName>
</protein>
<name>A0A3D8S7H8_9HELO</name>
<sequence length="428" mass="47053">MDSKYPVIQVLSRQNYEHQHIVALPGALPLPPLAPSSLRVQSYILSLTTNNFTYARLGSFVGSWWDVHPLPPSIPAEFADSSKYGRISAWGYGVVTESTLSEDSTVKIGSLVYGYLPIGTLPVDLEGGLSTELPGQFLETSSRRKTLLPLYNRYLTFPPSIPTEQEKQSLGHDALWQILFESGYLLNRFIFAFTPADGVHEDKRLTVENTHIGPDTTVVIFSGSGKTALSFAHELRYGRPEGCRPGKIVGVGSHASSRFIEGTGLYDVTMKYDADEGEDFMAQLGIDSNAKLILCDFGARDGAQDRWAGKLKALCKSRSIFIIGSEVVATNPEDTLQALKEIAQSEGIQINASHMRAHALKVLGEKRYFEEFLDAWKKCKSGGVKGLNLLWGKGMEDLAAGWDRLARGEIGPDQGLVFDLQTPELSHL</sequence>
<dbReference type="AlphaFoldDB" id="A0A3D8S7H8"/>
<evidence type="ECO:0000313" key="2">
    <source>
        <dbReference type="Proteomes" id="UP000256645"/>
    </source>
</evidence>